<protein>
    <submittedName>
        <fullName evidence="3">CDP-alcohol phosphatidyltransferase family protein</fullName>
        <ecNumber evidence="3">2.7.8.-</ecNumber>
    </submittedName>
</protein>
<dbReference type="EMBL" id="JBHTHX010003417">
    <property type="protein sequence ID" value="MFD0891714.1"/>
    <property type="molecule type" value="Genomic_DNA"/>
</dbReference>
<dbReference type="InterPro" id="IPR000462">
    <property type="entry name" value="CDP-OH_P_trans"/>
</dbReference>
<dbReference type="InterPro" id="IPR048254">
    <property type="entry name" value="CDP_ALCOHOL_P_TRANSF_CS"/>
</dbReference>
<feature type="non-terminal residue" evidence="3">
    <location>
        <position position="188"/>
    </location>
</feature>
<organism evidence="3 4">
    <name type="scientific">Streptosporangium algeriense</name>
    <dbReference type="NCBI Taxonomy" id="1682748"/>
    <lineage>
        <taxon>Bacteria</taxon>
        <taxon>Bacillati</taxon>
        <taxon>Actinomycetota</taxon>
        <taxon>Actinomycetes</taxon>
        <taxon>Streptosporangiales</taxon>
        <taxon>Streptosporangiaceae</taxon>
        <taxon>Streptosporangium</taxon>
    </lineage>
</organism>
<dbReference type="InterPro" id="IPR043130">
    <property type="entry name" value="CDP-OH_PTrfase_TM_dom"/>
</dbReference>
<name>A0ABW3E940_9ACTN</name>
<dbReference type="GO" id="GO:0016740">
    <property type="term" value="F:transferase activity"/>
    <property type="evidence" value="ECO:0007669"/>
    <property type="project" value="UniProtKB-KW"/>
</dbReference>
<proteinExistence type="inferred from homology"/>
<evidence type="ECO:0000256" key="2">
    <source>
        <dbReference type="RuleBase" id="RU003750"/>
    </source>
</evidence>
<dbReference type="EC" id="2.7.8.-" evidence="3"/>
<dbReference type="Pfam" id="PF01066">
    <property type="entry name" value="CDP-OH_P_transf"/>
    <property type="match status" value="1"/>
</dbReference>
<keyword evidence="1 2" id="KW-0808">Transferase</keyword>
<evidence type="ECO:0000313" key="3">
    <source>
        <dbReference type="EMBL" id="MFD0891714.1"/>
    </source>
</evidence>
<keyword evidence="4" id="KW-1185">Reference proteome</keyword>
<comment type="caution">
    <text evidence="3">The sequence shown here is derived from an EMBL/GenBank/DDBJ whole genome shotgun (WGS) entry which is preliminary data.</text>
</comment>
<evidence type="ECO:0000256" key="1">
    <source>
        <dbReference type="ARBA" id="ARBA00022679"/>
    </source>
</evidence>
<sequence>LGRLRCDRVTTQEEANTALRRLGEVDESDARLDAAIKTDDGFFATFFVSSWSGHLVRAAALLGLRPNAVTGVSVGLAVLAAVWFSAGTRPALVTGAVLVYLSFVLDCVDGQLARYTRLFSPLGAWLDATFDRVKEYVVYVGLALGYPGEGIWPTAVGVLILQTLRHTVDFSYVGARADAERAGHAWAG</sequence>
<dbReference type="Proteomes" id="UP001597024">
    <property type="component" value="Unassembled WGS sequence"/>
</dbReference>
<gene>
    <name evidence="3" type="ORF">ACFQ08_44795</name>
</gene>
<evidence type="ECO:0000313" key="4">
    <source>
        <dbReference type="Proteomes" id="UP001597024"/>
    </source>
</evidence>
<dbReference type="PROSITE" id="PS00379">
    <property type="entry name" value="CDP_ALCOHOL_P_TRANSF"/>
    <property type="match status" value="1"/>
</dbReference>
<reference evidence="4" key="1">
    <citation type="journal article" date="2019" name="Int. J. Syst. Evol. Microbiol.">
        <title>The Global Catalogue of Microorganisms (GCM) 10K type strain sequencing project: providing services to taxonomists for standard genome sequencing and annotation.</title>
        <authorList>
            <consortium name="The Broad Institute Genomics Platform"/>
            <consortium name="The Broad Institute Genome Sequencing Center for Infectious Disease"/>
            <person name="Wu L."/>
            <person name="Ma J."/>
        </authorList>
    </citation>
    <scope>NUCLEOTIDE SEQUENCE [LARGE SCALE GENOMIC DNA]</scope>
    <source>
        <strain evidence="4">CCUG 62974</strain>
    </source>
</reference>
<feature type="non-terminal residue" evidence="3">
    <location>
        <position position="1"/>
    </location>
</feature>
<dbReference type="Gene3D" id="1.20.120.1760">
    <property type="match status" value="1"/>
</dbReference>
<accession>A0ABW3E940</accession>
<comment type="similarity">
    <text evidence="2">Belongs to the CDP-alcohol phosphatidyltransferase class-I family.</text>
</comment>